<feature type="compositionally biased region" description="Polar residues" evidence="1">
    <location>
        <begin position="1024"/>
        <end position="1045"/>
    </location>
</feature>
<dbReference type="RefSeq" id="XP_009253258.1">
    <property type="nucleotide sequence ID" value="XM_009254983.1"/>
</dbReference>
<accession>K3VUM6</accession>
<feature type="compositionally biased region" description="Polar residues" evidence="1">
    <location>
        <begin position="630"/>
        <end position="642"/>
    </location>
</feature>
<feature type="compositionally biased region" description="Polar residues" evidence="1">
    <location>
        <begin position="1106"/>
        <end position="1131"/>
    </location>
</feature>
<feature type="compositionally biased region" description="Polar residues" evidence="1">
    <location>
        <begin position="1401"/>
        <end position="1415"/>
    </location>
</feature>
<name>K3VUM6_FUSPC</name>
<evidence type="ECO:0000313" key="2">
    <source>
        <dbReference type="EMBL" id="EKJ77938.1"/>
    </source>
</evidence>
<feature type="region of interest" description="Disordered" evidence="1">
    <location>
        <begin position="1"/>
        <end position="24"/>
    </location>
</feature>
<keyword evidence="3" id="KW-1185">Reference proteome</keyword>
<evidence type="ECO:0000313" key="3">
    <source>
        <dbReference type="Proteomes" id="UP000007978"/>
    </source>
</evidence>
<reference evidence="2 3" key="1">
    <citation type="journal article" date="2012" name="PLoS Pathog.">
        <title>Comparative pathogenomics reveals horizontally acquired novel virulence genes in fungi infecting cereal hosts.</title>
        <authorList>
            <person name="Gardiner D.M."/>
            <person name="McDonald M.C."/>
            <person name="Covarelli L."/>
            <person name="Solomon P.S."/>
            <person name="Rusu A.G."/>
            <person name="Marshall M."/>
            <person name="Kazan K."/>
            <person name="Chakraborty S."/>
            <person name="McDonald B.A."/>
            <person name="Manners J.M."/>
        </authorList>
    </citation>
    <scope>NUCLEOTIDE SEQUENCE [LARGE SCALE GENOMIC DNA]</scope>
    <source>
        <strain evidence="2 3">CS3096</strain>
    </source>
</reference>
<feature type="compositionally biased region" description="Polar residues" evidence="1">
    <location>
        <begin position="566"/>
        <end position="588"/>
    </location>
</feature>
<feature type="region of interest" description="Disordered" evidence="1">
    <location>
        <begin position="184"/>
        <end position="222"/>
    </location>
</feature>
<feature type="compositionally biased region" description="Low complexity" evidence="1">
    <location>
        <begin position="1416"/>
        <end position="1428"/>
    </location>
</feature>
<dbReference type="HOGENOM" id="CLU_003445_0_0_1"/>
<feature type="region of interest" description="Disordered" evidence="1">
    <location>
        <begin position="1231"/>
        <end position="1255"/>
    </location>
</feature>
<feature type="region of interest" description="Disordered" evidence="1">
    <location>
        <begin position="714"/>
        <end position="735"/>
    </location>
</feature>
<comment type="caution">
    <text evidence="2">The sequence shown here is derived from an EMBL/GenBank/DDBJ whole genome shotgun (WGS) entry which is preliminary data.</text>
</comment>
<feature type="region of interest" description="Disordered" evidence="1">
    <location>
        <begin position="1461"/>
        <end position="1568"/>
    </location>
</feature>
<feature type="compositionally biased region" description="Polar residues" evidence="1">
    <location>
        <begin position="716"/>
        <end position="733"/>
    </location>
</feature>
<feature type="compositionally biased region" description="Polar residues" evidence="1">
    <location>
        <begin position="858"/>
        <end position="891"/>
    </location>
</feature>
<proteinExistence type="predicted"/>
<feature type="compositionally biased region" description="Polar residues" evidence="1">
    <location>
        <begin position="753"/>
        <end position="774"/>
    </location>
</feature>
<feature type="compositionally biased region" description="Polar residues" evidence="1">
    <location>
        <begin position="1537"/>
        <end position="1547"/>
    </location>
</feature>
<feature type="compositionally biased region" description="Polar residues" evidence="1">
    <location>
        <begin position="409"/>
        <end position="429"/>
    </location>
</feature>
<dbReference type="eggNOG" id="ENOG502RS7E">
    <property type="taxonomic scope" value="Eukaryota"/>
</dbReference>
<feature type="compositionally biased region" description="Acidic residues" evidence="1">
    <location>
        <begin position="450"/>
        <end position="479"/>
    </location>
</feature>
<feature type="compositionally biased region" description="Polar residues" evidence="1">
    <location>
        <begin position="12"/>
        <end position="24"/>
    </location>
</feature>
<feature type="compositionally biased region" description="Basic and acidic residues" evidence="1">
    <location>
        <begin position="553"/>
        <end position="562"/>
    </location>
</feature>
<feature type="compositionally biased region" description="Polar residues" evidence="1">
    <location>
        <begin position="1318"/>
        <end position="1339"/>
    </location>
</feature>
<feature type="region of interest" description="Disordered" evidence="1">
    <location>
        <begin position="1317"/>
        <end position="1443"/>
    </location>
</feature>
<feature type="compositionally biased region" description="Polar residues" evidence="1">
    <location>
        <begin position="814"/>
        <end position="843"/>
    </location>
</feature>
<dbReference type="OrthoDB" id="4835412at2759"/>
<sequence length="1640" mass="179785">MSADPDDEVIDLTSSPNADAISTDSLPRIPNSLSRRYRQGGATFTANRHGVFEPMPKRRKTDILTNGHKKARLESTRKSIHYDAVYQHQRAAKKHIIVRRHAKFYILRCDQHDISFDDNPYLNSKKHLREDHGITATGHDTAIKHFGVEVIECDDAKLEQNNVVAEKAIQDGTNALAKDTIKVTDSANPPKSPQAKRNCPERPILKLKSNNSRNTTRSNRRKIQNDEHVPLDLVPGNVYIIWWFETQQWFAGLLIPPQNLEAVGIHKPLEQLPIFKTIPACYQYDASSKSLSWAKDFEDGGPKSSERYYPFIFFEGFQFPEKCHQAWIQLDNIQPWDDEKSAYIEHRAQAVRFLKEQRERKKGKSKAPITEAETPESIDNHEPSQNAGSRDSDLDENSDMYEFRGSSPLAESSTDNQAVPESNIATPDTINDPETAAELGQVSKQAALDFENDDAMILEQLDGSDQEMVDADQDMDEPPPSEAPELSVQQERVPKDPDPEQTIQTPEPPIQYDGEMDLITIEDTTESEQEHTQSADDTLEPEVATTAEVLRNGNDEAERDILMTEPSDNNPTTREPSQGKIGTTTEVQNDIIEETQPANIPGTDRQSVAESAHDDASQQSDPAHSKERPQPTSRQRSNQNSWMDDDIRRIINGPSPDRVIIEGVSSEIGSTTKPVSVQKPAVINEPASTQAPGQDIDLDSLLAEGENLELHMSRTEPATQQHVESYQSSPTSSDDNRLAQELFNAIMSEDRQLSTPRSSPHMNHSNADTLQPRAQDTDMGEQNPVSSPQASEERSQPSSYAQMGAPASLHSRPVSKSSNVRQPSYDETGTPASVIRQLSATRNATRHHSDNEMGRRMSVSSRPSTRNGDISQQHGDTEMGQPTSTTGGSNNESHDGSPPSIYQITSSQPRSLSRGHDLRPQANETAIRESPVMSQPDTCTTSEAAPVQMPLRGPETHQNPPKRPSNWLQQVVASPPQSHAEGSQSNSMPFETQATAPPQQSTSDSIQDNSVPQYSDSAPLAEMDSSQSISTSNQYQTSVDQSSYQPVIADPQPIRETRAFSPSQLPSATQQSARDILRLLAESEGSGQLPGRDAPLPPSGDHPSPDASSISLGQQESSATFRTPTVGNSHAFQEAMLSPRQPAMQHPLVPYRKPSAPQVMPSPRLSNASISRSSSLSQGYTVPPPQPLPSPYQLVGELPRPVSNTQNFRAQPSPHQPAMELPRSHTATYVQPRPHTTVSSPYTTTSLPPPSTLAQGPPMLQVSASPRLQAMEISRPSSAVHDSRTPTSPRQYAMRFSQPVSSVHGAPLDTAVSPRMALTSSSRPGSFVQGKSSTVNASPQLAAREISGPSSTTYGQRTLPAMPSPRQAPIAIPQSMPPAHGHVHQPLSTSSPQLPAAQPPRYNSASYSQSGPQAMTSPRQSTTSSSQPGVAAPPLPAMASPHILGATAPRPVNVRGMQVLEPTPVSSRPGQPIEPPRPVSQSSSNGPLPPLLPRGNNYIPATQTHRSHSPPAQTRNDTIGHSRRQSRPSSQSYSYRGNSQTSNSTPRSHAPAYQVPVQRPSPAQHSSTLHDCLPRHVVEALIEQTGRRGNDLKPCSFLNYQTMYECPFCRAGMPEQTVFVQHLQRLCPYIKYLNDKRPVA</sequence>
<feature type="region of interest" description="Disordered" evidence="1">
    <location>
        <begin position="450"/>
        <end position="657"/>
    </location>
</feature>
<feature type="region of interest" description="Disordered" evidence="1">
    <location>
        <begin position="1154"/>
        <end position="1183"/>
    </location>
</feature>
<feature type="region of interest" description="Disordered" evidence="1">
    <location>
        <begin position="356"/>
        <end position="432"/>
    </location>
</feature>
<dbReference type="Proteomes" id="UP000007978">
    <property type="component" value="Chromosome 2"/>
</dbReference>
<feature type="compositionally biased region" description="Low complexity" evidence="1">
    <location>
        <begin position="1236"/>
        <end position="1246"/>
    </location>
</feature>
<feature type="compositionally biased region" description="Low complexity" evidence="1">
    <location>
        <begin position="1162"/>
        <end position="1177"/>
    </location>
</feature>
<feature type="compositionally biased region" description="Acidic residues" evidence="1">
    <location>
        <begin position="1"/>
        <end position="10"/>
    </location>
</feature>
<feature type="compositionally biased region" description="Polar residues" evidence="1">
    <location>
        <begin position="900"/>
        <end position="911"/>
    </location>
</feature>
<dbReference type="EMBL" id="AFNW01000053">
    <property type="protein sequence ID" value="EKJ77938.1"/>
    <property type="molecule type" value="Genomic_DNA"/>
</dbReference>
<feature type="compositionally biased region" description="Polar residues" evidence="1">
    <location>
        <begin position="932"/>
        <end position="943"/>
    </location>
</feature>
<gene>
    <name evidence="2" type="ORF">FPSE_01864</name>
</gene>
<feature type="region of interest" description="Disordered" evidence="1">
    <location>
        <begin position="751"/>
        <end position="1142"/>
    </location>
</feature>
<protein>
    <submittedName>
        <fullName evidence="2">Uncharacterized protein</fullName>
    </submittedName>
</protein>
<evidence type="ECO:0000256" key="1">
    <source>
        <dbReference type="SAM" id="MobiDB-lite"/>
    </source>
</evidence>
<organism evidence="2 3">
    <name type="scientific">Fusarium pseudograminearum (strain CS3096)</name>
    <name type="common">Wheat and barley crown-rot fungus</name>
    <dbReference type="NCBI Taxonomy" id="1028729"/>
    <lineage>
        <taxon>Eukaryota</taxon>
        <taxon>Fungi</taxon>
        <taxon>Dikarya</taxon>
        <taxon>Ascomycota</taxon>
        <taxon>Pezizomycotina</taxon>
        <taxon>Sordariomycetes</taxon>
        <taxon>Hypocreomycetidae</taxon>
        <taxon>Hypocreales</taxon>
        <taxon>Nectriaceae</taxon>
        <taxon>Fusarium</taxon>
    </lineage>
</organism>
<feature type="compositionally biased region" description="Polar residues" evidence="1">
    <location>
        <begin position="783"/>
        <end position="801"/>
    </location>
</feature>
<feature type="compositionally biased region" description="Low complexity" evidence="1">
    <location>
        <begin position="1527"/>
        <end position="1536"/>
    </location>
</feature>
<feature type="compositionally biased region" description="Polar residues" evidence="1">
    <location>
        <begin position="1060"/>
        <end position="1073"/>
    </location>
</feature>
<feature type="compositionally biased region" description="Polar residues" evidence="1">
    <location>
        <begin position="1499"/>
        <end position="1519"/>
    </location>
</feature>
<dbReference type="GeneID" id="20360483"/>
<dbReference type="KEGG" id="fpu:FPSE_01864"/>
<feature type="compositionally biased region" description="Polar residues" evidence="1">
    <location>
        <begin position="966"/>
        <end position="1016"/>
    </location>
</feature>